<dbReference type="InterPro" id="IPR001279">
    <property type="entry name" value="Metallo-B-lactamas"/>
</dbReference>
<keyword evidence="4" id="KW-1185">Reference proteome</keyword>
<dbReference type="SMART" id="SM00849">
    <property type="entry name" value="Lactamase_B"/>
    <property type="match status" value="1"/>
</dbReference>
<comment type="caution">
    <text evidence="3">The sequence shown here is derived from an EMBL/GenBank/DDBJ whole genome shotgun (WGS) entry which is preliminary data.</text>
</comment>
<accession>A0A3E1NLX3</accession>
<dbReference type="Pfam" id="PF12706">
    <property type="entry name" value="Lactamase_B_2"/>
    <property type="match status" value="1"/>
</dbReference>
<dbReference type="EMBL" id="QTJU01000002">
    <property type="protein sequence ID" value="RFM28798.1"/>
    <property type="molecule type" value="Genomic_DNA"/>
</dbReference>
<keyword evidence="1 3" id="KW-0378">Hydrolase</keyword>
<sequence length="256" mass="27860">MQPAQIRLLRHATLLIEFNGLRLLVDPLLADKETLDPVQPAANKLRNPRAPLAIDEAGLQQLIQQVDAVLVTHIHPDHWDVTAQNLLPKDIVLFCQPADIASIKAQGFTNVLAIQDTHSWKGIQLHRTGGHHGTGEIEKKMGIVSGFVLDNGSQRIYIAGDTIWCNEVKSALFTYHPTATIVNAGAAQFLQGGPITMTPDDVISVYKTLPSTKLIAVHMDAINHCLVSRANLKEALVKAGIDGHVLIPEDGETITL</sequence>
<reference evidence="3 4" key="1">
    <citation type="submission" date="2018-08" db="EMBL/GenBank/DDBJ databases">
        <title>Chitinophagaceae sp. K23C18032701, a novel bacterium isolated from forest soil.</title>
        <authorList>
            <person name="Wang C."/>
        </authorList>
    </citation>
    <scope>NUCLEOTIDE SEQUENCE [LARGE SCALE GENOMIC DNA]</scope>
    <source>
        <strain evidence="3 4">K23C18032701</strain>
    </source>
</reference>
<dbReference type="InterPro" id="IPR036866">
    <property type="entry name" value="RibonucZ/Hydroxyglut_hydro"/>
</dbReference>
<proteinExistence type="predicted"/>
<feature type="domain" description="Metallo-beta-lactamase" evidence="2">
    <location>
        <begin position="10"/>
        <end position="218"/>
    </location>
</feature>
<evidence type="ECO:0000313" key="4">
    <source>
        <dbReference type="Proteomes" id="UP000261284"/>
    </source>
</evidence>
<dbReference type="SUPFAM" id="SSF56281">
    <property type="entry name" value="Metallo-hydrolase/oxidoreductase"/>
    <property type="match status" value="1"/>
</dbReference>
<name>A0A3E1NLX3_9BACT</name>
<evidence type="ECO:0000313" key="3">
    <source>
        <dbReference type="EMBL" id="RFM28798.1"/>
    </source>
</evidence>
<dbReference type="OrthoDB" id="9805728at2"/>
<dbReference type="Proteomes" id="UP000261284">
    <property type="component" value="Unassembled WGS sequence"/>
</dbReference>
<organism evidence="3 4">
    <name type="scientific">Deminuibacter soli</name>
    <dbReference type="NCBI Taxonomy" id="2291815"/>
    <lineage>
        <taxon>Bacteria</taxon>
        <taxon>Pseudomonadati</taxon>
        <taxon>Bacteroidota</taxon>
        <taxon>Chitinophagia</taxon>
        <taxon>Chitinophagales</taxon>
        <taxon>Chitinophagaceae</taxon>
        <taxon>Deminuibacter</taxon>
    </lineage>
</organism>
<dbReference type="PANTHER" id="PTHR43546">
    <property type="entry name" value="UPF0173 METAL-DEPENDENT HYDROLASE MJ1163-RELATED"/>
    <property type="match status" value="1"/>
</dbReference>
<dbReference type="PANTHER" id="PTHR43546:SF9">
    <property type="entry name" value="L-ASCORBATE-6-PHOSPHATE LACTONASE ULAG-RELATED"/>
    <property type="match status" value="1"/>
</dbReference>
<evidence type="ECO:0000256" key="1">
    <source>
        <dbReference type="ARBA" id="ARBA00022801"/>
    </source>
</evidence>
<evidence type="ECO:0000259" key="2">
    <source>
        <dbReference type="SMART" id="SM00849"/>
    </source>
</evidence>
<dbReference type="Gene3D" id="3.60.15.10">
    <property type="entry name" value="Ribonuclease Z/Hydroxyacylglutathione hydrolase-like"/>
    <property type="match status" value="1"/>
</dbReference>
<dbReference type="RefSeq" id="WP_116846787.1">
    <property type="nucleotide sequence ID" value="NZ_QTJU01000002.1"/>
</dbReference>
<gene>
    <name evidence="3" type="ORF">DXN05_08470</name>
</gene>
<protein>
    <submittedName>
        <fullName evidence="3">MBL fold metallo-hydrolase</fullName>
    </submittedName>
</protein>
<dbReference type="GO" id="GO:0016787">
    <property type="term" value="F:hydrolase activity"/>
    <property type="evidence" value="ECO:0007669"/>
    <property type="project" value="UniProtKB-KW"/>
</dbReference>
<dbReference type="AlphaFoldDB" id="A0A3E1NLX3"/>
<dbReference type="InterPro" id="IPR050114">
    <property type="entry name" value="UPF0173_UPF0282_UlaG_hydrolase"/>
</dbReference>